<organism evidence="1 2">
    <name type="scientific">Taurinivorans muris</name>
    <dbReference type="NCBI Taxonomy" id="2787751"/>
    <lineage>
        <taxon>Bacteria</taxon>
        <taxon>Pseudomonadati</taxon>
        <taxon>Thermodesulfobacteriota</taxon>
        <taxon>Desulfovibrionia</taxon>
        <taxon>Desulfovibrionales</taxon>
        <taxon>Desulfovibrionaceae</taxon>
        <taxon>Taurinivorans</taxon>
    </lineage>
</organism>
<accession>A0ABY5Y1F7</accession>
<keyword evidence="2" id="KW-1185">Reference proteome</keyword>
<gene>
    <name evidence="1" type="ORF">JBF11_09305</name>
</gene>
<name>A0ABY5Y1F7_9BACT</name>
<protein>
    <submittedName>
        <fullName evidence="1">General secretion pathway protein GspK</fullName>
    </submittedName>
</protein>
<dbReference type="EMBL" id="CP065938">
    <property type="protein sequence ID" value="UWX05626.1"/>
    <property type="molecule type" value="Genomic_DNA"/>
</dbReference>
<dbReference type="Gene3D" id="3.30.1300.30">
    <property type="entry name" value="GSPII I/J protein-like"/>
    <property type="match status" value="1"/>
</dbReference>
<reference evidence="1" key="1">
    <citation type="submission" date="2020-12" db="EMBL/GenBank/DDBJ databases">
        <title>Taurinivorans muris gen. nov., sp. nov., fundamental and realized metabolic niche of a ubiquitous sulfidogenic bacterium in the murine intestine.</title>
        <authorList>
            <person name="Ye H."/>
            <person name="Hanson B.T."/>
            <person name="Loy A."/>
        </authorList>
    </citation>
    <scope>NUCLEOTIDE SEQUENCE</scope>
    <source>
        <strain evidence="1">LT0009</strain>
    </source>
</reference>
<dbReference type="InterPro" id="IPR038072">
    <property type="entry name" value="GspK_central_sf"/>
</dbReference>
<proteinExistence type="predicted"/>
<sequence length="337" mass="38275">MKNNQGTVLIIVLIILTGLAAIASRLSQFVLYDHALANLNKRTIQSKIFAESGENLAVKLLRNNLSATSAARKHTLEELTLIWQAIMDSFKSEDFSIQIVDENSFFPINNIFSSTDDTRKRALYHQQILKNILVNLMKQNGYAGTEENAYEMADEMLNSMLIWGGQIAPDAEELKKYLALPVRCFPPERPFENPQELNLIAWPQTIDQTLIHNIINGTDNGKGLIDIVSVWSSGPMNIVFLEPVVVRSLYDGQNQAGDFLQQILLKRTSKENLNESAWYREIFESFAQNVPSQSIVSHSSRVFRFHIRVGAGNNNISMVSICTIYDNYIKWKYKNIQ</sequence>
<evidence type="ECO:0000313" key="1">
    <source>
        <dbReference type="EMBL" id="UWX05626.1"/>
    </source>
</evidence>
<evidence type="ECO:0000313" key="2">
    <source>
        <dbReference type="Proteomes" id="UP001058120"/>
    </source>
</evidence>
<dbReference type="Gene3D" id="1.10.40.60">
    <property type="entry name" value="EpsJ-like"/>
    <property type="match status" value="2"/>
</dbReference>
<dbReference type="RefSeq" id="WP_334315211.1">
    <property type="nucleotide sequence ID" value="NZ_CP065938.1"/>
</dbReference>
<dbReference type="Proteomes" id="UP001058120">
    <property type="component" value="Chromosome"/>
</dbReference>